<evidence type="ECO:0000256" key="5">
    <source>
        <dbReference type="SAM" id="MobiDB-lite"/>
    </source>
</evidence>
<dbReference type="AlphaFoldDB" id="A0A183AD00"/>
<name>A0A183AD00_9TREM</name>
<evidence type="ECO:0000256" key="2">
    <source>
        <dbReference type="ARBA" id="ARBA00034139"/>
    </source>
</evidence>
<dbReference type="Proteomes" id="UP000272942">
    <property type="component" value="Unassembled WGS sequence"/>
</dbReference>
<dbReference type="GO" id="GO:0005930">
    <property type="term" value="C:axoneme"/>
    <property type="evidence" value="ECO:0007669"/>
    <property type="project" value="UniProtKB-SubCell"/>
</dbReference>
<proteinExistence type="predicted"/>
<keyword evidence="7" id="KW-1185">Reference proteome</keyword>
<organism evidence="8">
    <name type="scientific">Echinostoma caproni</name>
    <dbReference type="NCBI Taxonomy" id="27848"/>
    <lineage>
        <taxon>Eukaryota</taxon>
        <taxon>Metazoa</taxon>
        <taxon>Spiralia</taxon>
        <taxon>Lophotrochozoa</taxon>
        <taxon>Platyhelminthes</taxon>
        <taxon>Trematoda</taxon>
        <taxon>Digenea</taxon>
        <taxon>Plagiorchiida</taxon>
        <taxon>Echinostomata</taxon>
        <taxon>Echinostomatoidea</taxon>
        <taxon>Echinostomatidae</taxon>
        <taxon>Echinostoma</taxon>
    </lineage>
</organism>
<evidence type="ECO:0000313" key="7">
    <source>
        <dbReference type="Proteomes" id="UP000272942"/>
    </source>
</evidence>
<dbReference type="SMART" id="SM00028">
    <property type="entry name" value="TPR"/>
    <property type="match status" value="5"/>
</dbReference>
<dbReference type="Gene3D" id="1.25.40.10">
    <property type="entry name" value="Tetratricopeptide repeat domain"/>
    <property type="match status" value="2"/>
</dbReference>
<comment type="subcellular location">
    <subcellularLocation>
        <location evidence="1">Cytoplasm</location>
        <location evidence="1">Cytoskeleton</location>
        <location evidence="1">Cilium axoneme</location>
    </subcellularLocation>
</comment>
<feature type="repeat" description="TPR" evidence="4">
    <location>
        <begin position="293"/>
        <end position="326"/>
    </location>
</feature>
<reference evidence="8" key="1">
    <citation type="submission" date="2016-06" db="UniProtKB">
        <authorList>
            <consortium name="WormBaseParasite"/>
        </authorList>
    </citation>
    <scope>IDENTIFICATION</scope>
</reference>
<reference evidence="6 7" key="2">
    <citation type="submission" date="2018-11" db="EMBL/GenBank/DDBJ databases">
        <authorList>
            <consortium name="Pathogen Informatics"/>
        </authorList>
    </citation>
    <scope>NUCLEOTIDE SEQUENCE [LARGE SCALE GENOMIC DNA]</scope>
    <source>
        <strain evidence="6 7">Egypt</strain>
    </source>
</reference>
<feature type="region of interest" description="Disordered" evidence="5">
    <location>
        <begin position="80"/>
        <end position="111"/>
    </location>
</feature>
<dbReference type="WBParaSite" id="ECPE_0000484701-mRNA-1">
    <property type="protein sequence ID" value="ECPE_0000484701-mRNA-1"/>
    <property type="gene ID" value="ECPE_0000484701"/>
</dbReference>
<dbReference type="InterPro" id="IPR011990">
    <property type="entry name" value="TPR-like_helical_dom_sf"/>
</dbReference>
<dbReference type="PANTHER" id="PTHR23040:SF2">
    <property type="entry name" value="OUTER DYNEIN ARM-DOCKING COMPLEX SUBUNIT 4"/>
    <property type="match status" value="1"/>
</dbReference>
<accession>A0A183AD00</accession>
<dbReference type="PROSITE" id="PS50005">
    <property type="entry name" value="TPR"/>
    <property type="match status" value="1"/>
</dbReference>
<evidence type="ECO:0000313" key="6">
    <source>
        <dbReference type="EMBL" id="VDP73758.1"/>
    </source>
</evidence>
<gene>
    <name evidence="6" type="ORF">ECPE_LOCUS4835</name>
</gene>
<evidence type="ECO:0000256" key="4">
    <source>
        <dbReference type="PROSITE-ProRule" id="PRU00339"/>
    </source>
</evidence>
<evidence type="ECO:0000256" key="1">
    <source>
        <dbReference type="ARBA" id="ARBA00004430"/>
    </source>
</evidence>
<dbReference type="InterPro" id="IPR040111">
    <property type="entry name" value="ODAD4"/>
</dbReference>
<dbReference type="SUPFAM" id="SSF48452">
    <property type="entry name" value="TPR-like"/>
    <property type="match status" value="1"/>
</dbReference>
<dbReference type="InterPro" id="IPR019734">
    <property type="entry name" value="TPR_rpt"/>
</dbReference>
<evidence type="ECO:0000313" key="8">
    <source>
        <dbReference type="WBParaSite" id="ECPE_0000484701-mRNA-1"/>
    </source>
</evidence>
<sequence>MASQKDSVCSPFKGLLQKAQVLYNRGEFEYALMFFHRGHSKRPELQEFRIGIQKCEEAIKNSLQHTKGLCVTEEGSAAFRAEMDEKPQKRPTVKNGKKGERDKTSDDVPFHVLPPAKSRAFFGYLYEDHEYLKNLIHQEAVNKWKTTCSEEVRQIARNGLNYLDARSQFWHQERPIYARRKPRSLRRDKAKEKAAIATGQGLTIYQVLEKLHEIDKCQRSDDHGMAIRLAELLRAEVGQWSDEQCPNRLEVLANVNSMLGLSYLESERLEEALEAHEQAYALGKRCDLPEIVAHAVDNIGRVYAKKGDYQAAIDVWEKKLDDTDDQYELIWLHYEIGRCHLELEHSDRALDHGLSALHLAKQMSDEAWQLNITVLIGQSNLQMQKRSDALEAFRSAQELAKSLNAGDAERAIAQVMDEFEGTDFEVETDTLTQDDSVFDKTPTIREYPYIDL</sequence>
<dbReference type="EMBL" id="UZAN01041682">
    <property type="protein sequence ID" value="VDP73758.1"/>
    <property type="molecule type" value="Genomic_DNA"/>
</dbReference>
<dbReference type="PANTHER" id="PTHR23040">
    <property type="match status" value="1"/>
</dbReference>
<feature type="compositionally biased region" description="Basic and acidic residues" evidence="5">
    <location>
        <begin position="97"/>
        <end position="109"/>
    </location>
</feature>
<evidence type="ECO:0000256" key="3">
    <source>
        <dbReference type="ARBA" id="ARBA00034143"/>
    </source>
</evidence>
<protein>
    <recommendedName>
        <fullName evidence="2">Outer dynein arm-docking complex subunit 4</fullName>
    </recommendedName>
    <alternativeName>
        <fullName evidence="3">Tetratricopeptide repeat protein 25</fullName>
    </alternativeName>
</protein>
<keyword evidence="4" id="KW-0802">TPR repeat</keyword>
<dbReference type="OrthoDB" id="10268002at2759"/>